<protein>
    <submittedName>
        <fullName evidence="2">Uncharacterized protein</fullName>
    </submittedName>
</protein>
<name>A0A2P2NGW4_RHIMU</name>
<accession>A0A2P2NGW4</accession>
<sequence>MLNSYSGRAVPAERKKNPAFFFLEARGRIRKIVSVAAFPSTITSGNPLSQAGSQCSPSGA</sequence>
<reference evidence="2" key="1">
    <citation type="submission" date="2018-02" db="EMBL/GenBank/DDBJ databases">
        <title>Rhizophora mucronata_Transcriptome.</title>
        <authorList>
            <person name="Meera S.P."/>
            <person name="Sreeshan A."/>
            <person name="Augustine A."/>
        </authorList>
    </citation>
    <scope>NUCLEOTIDE SEQUENCE</scope>
    <source>
        <tissue evidence="2">Leaf</tissue>
    </source>
</reference>
<dbReference type="EMBL" id="GGEC01061237">
    <property type="protein sequence ID" value="MBX41721.1"/>
    <property type="molecule type" value="Transcribed_RNA"/>
</dbReference>
<evidence type="ECO:0000313" key="2">
    <source>
        <dbReference type="EMBL" id="MBX41721.1"/>
    </source>
</evidence>
<evidence type="ECO:0000256" key="1">
    <source>
        <dbReference type="SAM" id="MobiDB-lite"/>
    </source>
</evidence>
<dbReference type="AlphaFoldDB" id="A0A2P2NGW4"/>
<feature type="region of interest" description="Disordered" evidence="1">
    <location>
        <begin position="41"/>
        <end position="60"/>
    </location>
</feature>
<proteinExistence type="predicted"/>
<organism evidence="2">
    <name type="scientific">Rhizophora mucronata</name>
    <name type="common">Asiatic mangrove</name>
    <dbReference type="NCBI Taxonomy" id="61149"/>
    <lineage>
        <taxon>Eukaryota</taxon>
        <taxon>Viridiplantae</taxon>
        <taxon>Streptophyta</taxon>
        <taxon>Embryophyta</taxon>
        <taxon>Tracheophyta</taxon>
        <taxon>Spermatophyta</taxon>
        <taxon>Magnoliopsida</taxon>
        <taxon>eudicotyledons</taxon>
        <taxon>Gunneridae</taxon>
        <taxon>Pentapetalae</taxon>
        <taxon>rosids</taxon>
        <taxon>fabids</taxon>
        <taxon>Malpighiales</taxon>
        <taxon>Rhizophoraceae</taxon>
        <taxon>Rhizophora</taxon>
    </lineage>
</organism>